<evidence type="ECO:0000256" key="2">
    <source>
        <dbReference type="RuleBase" id="RU003749"/>
    </source>
</evidence>
<sequence>MDNNFEILERIKDDVQIIEINGELDAFVAPKLKETFNKLIEKDINKYIVDFKGLIHINSLAMGILRGKLQVVREMGGDIKIVNLNKHIQTIFETIGLDEIFEIYKNEEEALKSFK</sequence>
<reference evidence="11 21" key="6">
    <citation type="submission" date="2017-06" db="EMBL/GenBank/DDBJ databases">
        <title>Draft genome sequence of Fusobacterium nucleatum subsp. polymorphum KCOM 1271 (=ChDC F305).</title>
        <authorList>
            <person name="Kook J.-K."/>
            <person name="Park S.-N."/>
            <person name="Lim Y.K."/>
            <person name="Roh H."/>
        </authorList>
    </citation>
    <scope>NUCLEOTIDE SEQUENCE [LARGE SCALE GENOMIC DNA]</scope>
    <source>
        <strain evidence="11">KCOM 1271</strain>
        <strain evidence="21">KCOM 1271 (ChDC F305)</strain>
    </source>
</reference>
<reference evidence="7 16" key="2">
    <citation type="submission" date="2017-05" db="EMBL/GenBank/DDBJ databases">
        <title>Genome sequencing of Fusobacterium nucleatum subsp. polymorphum KCOM 1001 (=ChDC F119).</title>
        <authorList>
            <person name="Kook J.-K."/>
            <person name="Park S.-N."/>
            <person name="Lim Y.K."/>
            <person name="Roh H."/>
        </authorList>
    </citation>
    <scope>NUCLEOTIDE SEQUENCE [LARGE SCALE GENOMIC DNA]</scope>
    <source>
        <strain evidence="7 16">KCOM 1001</strain>
    </source>
</reference>
<evidence type="ECO:0000313" key="18">
    <source>
        <dbReference type="Proteomes" id="UP000221504"/>
    </source>
</evidence>
<reference evidence="5 15" key="4">
    <citation type="submission" date="2017-06" db="EMBL/GenBank/DDBJ databases">
        <title>Draft genome sequence of Fusobacterium nucleatum subsp. polymorphum KCOM 1260 (=ChDC F218).</title>
        <authorList>
            <person name="Kook J.-K."/>
            <person name="Park S.-N."/>
            <person name="Lim Y.K."/>
            <person name="Roh H."/>
        </authorList>
    </citation>
    <scope>NUCLEOTIDE SEQUENCE [LARGE SCALE GENOMIC DNA]</scope>
    <source>
        <strain evidence="5">KCOM 1260</strain>
        <strain evidence="15">KCOM 1260 (ChDC F218)</strain>
    </source>
</reference>
<reference evidence="8 20" key="9">
    <citation type="submission" date="2017-06" db="EMBL/GenBank/DDBJ databases">
        <title>Genome sequencing of Fusobacterium nucleatum subsp. polymorphum KCOM 1232 (=ChDC F37).</title>
        <authorList>
            <person name="Kook J.-K."/>
            <person name="Park S.-N."/>
            <person name="Lim Y.K."/>
            <person name="Roh H."/>
        </authorList>
    </citation>
    <scope>NUCLEOTIDE SEQUENCE [LARGE SCALE GENOMIC DNA]</scope>
    <source>
        <strain evidence="8">KCOM 1232</strain>
        <strain evidence="20">KCOM 1232 ( ChDC F37)</strain>
    </source>
</reference>
<dbReference type="Proteomes" id="UP000225199">
    <property type="component" value="Unassembled WGS sequence"/>
</dbReference>
<dbReference type="EMBL" id="NIRQ01000001">
    <property type="protein sequence ID" value="PHI13087.1"/>
    <property type="molecule type" value="Genomic_DNA"/>
</dbReference>
<dbReference type="EMBL" id="NJGI01000005">
    <property type="protein sequence ID" value="PGH20548.1"/>
    <property type="molecule type" value="Genomic_DNA"/>
</dbReference>
<dbReference type="EMBL" id="NHRT01000001">
    <property type="protein sequence ID" value="OWP26244.1"/>
    <property type="molecule type" value="Genomic_DNA"/>
</dbReference>
<dbReference type="Proteomes" id="UP000222862">
    <property type="component" value="Unassembled WGS sequence"/>
</dbReference>
<dbReference type="GeneID" id="45635951"/>
<dbReference type="InterPro" id="IPR036513">
    <property type="entry name" value="STAS_dom_sf"/>
</dbReference>
<reference evidence="10 18" key="5">
    <citation type="submission" date="2017-06" db="EMBL/GenBank/DDBJ databases">
        <title>Draft genome sequence of Fusobacterium nucleatum subsp. polymorphum KCOM 1267 (=ChDC F290).</title>
        <authorList>
            <person name="Kook J.-K."/>
            <person name="Park S.-N."/>
            <person name="Lim Y.K."/>
            <person name="Roh H."/>
        </authorList>
    </citation>
    <scope>NUCLEOTIDE SEQUENCE [LARGE SCALE GENOMIC DNA]</scope>
    <source>
        <strain evidence="10">KCOM 1267</strain>
        <strain evidence="18">KCOM 1267(ChDC F290)</strain>
    </source>
</reference>
<dbReference type="SUPFAM" id="SSF52091">
    <property type="entry name" value="SpoIIaa-like"/>
    <property type="match status" value="1"/>
</dbReference>
<dbReference type="FunFam" id="3.30.750.24:FF:000041">
    <property type="entry name" value="Anti-sigma factor antagonist"/>
    <property type="match status" value="1"/>
</dbReference>
<evidence type="ECO:0000313" key="9">
    <source>
        <dbReference type="EMBL" id="PHH96537.1"/>
    </source>
</evidence>
<dbReference type="KEGG" id="fpol:ERS445057_02203"/>
<dbReference type="Proteomes" id="UP000221852">
    <property type="component" value="Unassembled WGS sequence"/>
</dbReference>
<evidence type="ECO:0000313" key="4">
    <source>
        <dbReference type="EMBL" id="ALM95169.1"/>
    </source>
</evidence>
<reference evidence="9 23" key="3">
    <citation type="submission" date="2017-06" db="EMBL/GenBank/DDBJ databases">
        <title>Draft genome sequence of Fusobacterium nucleatum subsp. polymorphum KCOM 1002 (=ChDC F175).</title>
        <authorList>
            <person name="Kook J.-K."/>
            <person name="Park S.-N."/>
            <person name="Lim Y.K."/>
            <person name="Roh H."/>
        </authorList>
    </citation>
    <scope>NUCLEOTIDE SEQUENCE [LARGE SCALE GENOMIC DNA]</scope>
    <source>
        <strain evidence="9">KCOM 1002</strain>
        <strain evidence="23">KCOM 1002 (ChDC F175)</strain>
    </source>
</reference>
<comment type="similarity">
    <text evidence="1 2">Belongs to the anti-sigma-factor antagonist family.</text>
</comment>
<protein>
    <recommendedName>
        <fullName evidence="2">Anti-sigma factor antagonist</fullName>
    </recommendedName>
</protein>
<reference evidence="13 22" key="7">
    <citation type="submission" date="2017-06" db="EMBL/GenBank/DDBJ databases">
        <title>Draft genome sequence of Fusobacterium nucleatum subsp. polymorphum KCOM 1274 (=ChDC F309).</title>
        <authorList>
            <person name="Kook J.-K."/>
            <person name="Park S.-N."/>
            <person name="Lim Y.K."/>
            <person name="Roh H."/>
        </authorList>
    </citation>
    <scope>NUCLEOTIDE SEQUENCE [LARGE SCALE GENOMIC DNA]</scope>
    <source>
        <strain evidence="13">KCOM 1274</strain>
        <strain evidence="22">KCOM 1274 (ChDC F309)</strain>
    </source>
</reference>
<dbReference type="Gene3D" id="3.30.750.24">
    <property type="entry name" value="STAS domain"/>
    <property type="match status" value="1"/>
</dbReference>
<evidence type="ECO:0000313" key="21">
    <source>
        <dbReference type="Proteomes" id="UP000224182"/>
    </source>
</evidence>
<dbReference type="InterPro" id="IPR002645">
    <property type="entry name" value="STAS_dom"/>
</dbReference>
<evidence type="ECO:0000313" key="16">
    <source>
        <dbReference type="Proteomes" id="UP000197470"/>
    </source>
</evidence>
<accession>A0A0D6H281</accession>
<dbReference type="PANTHER" id="PTHR33495:SF2">
    <property type="entry name" value="ANTI-SIGMA FACTOR ANTAGONIST TM_1081-RELATED"/>
    <property type="match status" value="1"/>
</dbReference>
<evidence type="ECO:0000313" key="20">
    <source>
        <dbReference type="Proteomes" id="UP000222862"/>
    </source>
</evidence>
<evidence type="ECO:0000313" key="10">
    <source>
        <dbReference type="EMBL" id="PHI04468.1"/>
    </source>
</evidence>
<evidence type="ECO:0000313" key="11">
    <source>
        <dbReference type="EMBL" id="PHI07547.1"/>
    </source>
</evidence>
<evidence type="ECO:0000313" key="6">
    <source>
        <dbReference type="EMBL" id="ASG28677.1"/>
    </source>
</evidence>
<dbReference type="Proteomes" id="UP000224182">
    <property type="component" value="Unassembled WGS sequence"/>
</dbReference>
<dbReference type="EMBL" id="CP013121">
    <property type="protein sequence ID" value="ALM95169.1"/>
    <property type="molecule type" value="Genomic_DNA"/>
</dbReference>
<gene>
    <name evidence="7" type="ORF">CA839_10455</name>
    <name evidence="9" type="ORF">CA840_03825</name>
    <name evidence="5" type="ORF">CBG50_09780</name>
    <name evidence="10" type="ORF">CBG52_10385</name>
    <name evidence="11" type="ORF">CBG54_11475</name>
    <name evidence="13" type="ORF">CBG56_02830</name>
    <name evidence="12" type="ORF">CBG59_04785</name>
    <name evidence="6" type="ORF">CBG61_06915</name>
    <name evidence="8" type="ORF">RN96_10190</name>
    <name evidence="4" type="ORF">RO02_11465</name>
</gene>
<organism evidence="11 21">
    <name type="scientific">Fusobacterium nucleatum subsp. polymorphum</name>
    <name type="common">Fusobacterium polymorphum</name>
    <dbReference type="NCBI Taxonomy" id="76857"/>
    <lineage>
        <taxon>Bacteria</taxon>
        <taxon>Fusobacteriati</taxon>
        <taxon>Fusobacteriota</taxon>
        <taxon>Fusobacteriia</taxon>
        <taxon>Fusobacteriales</taxon>
        <taxon>Fusobacteriaceae</taxon>
        <taxon>Fusobacterium</taxon>
    </lineage>
</organism>
<dbReference type="EMBL" id="NIRM01000003">
    <property type="protein sequence ID" value="PHI04468.1"/>
    <property type="molecule type" value="Genomic_DNA"/>
</dbReference>
<dbReference type="NCBIfam" id="TIGR00377">
    <property type="entry name" value="ant_ant_sig"/>
    <property type="match status" value="1"/>
</dbReference>
<dbReference type="PROSITE" id="PS50801">
    <property type="entry name" value="STAS"/>
    <property type="match status" value="1"/>
</dbReference>
<dbReference type="Proteomes" id="UP000221504">
    <property type="component" value="Unassembled WGS sequence"/>
</dbReference>
<reference evidence="6 17" key="10">
    <citation type="submission" date="2017-06" db="EMBL/GenBank/DDBJ databases">
        <title>Genome sequencing of Fusobacterium nucleatum subsp. polymorphum KCOM 1275 (=ChDC F310).</title>
        <authorList>
            <person name="Kook J.-K."/>
            <person name="Park S.-N."/>
            <person name="Lim Y.K."/>
            <person name="Roh H."/>
        </authorList>
    </citation>
    <scope>NUCLEOTIDE SEQUENCE [LARGE SCALE GENOMIC DNA]</scope>
    <source>
        <strain evidence="6 17">KCOM 1275</strain>
    </source>
</reference>
<reference evidence="12 19" key="8">
    <citation type="submission" date="2017-06" db="EMBL/GenBank/DDBJ databases">
        <title>Draft genome sequence of Fusobacterium nucleatum subsp. polymorphum KCOM 1330 (=ChDC F330).</title>
        <authorList>
            <person name="Kook J.-K."/>
            <person name="Park S.-N."/>
            <person name="Lim Y.K."/>
            <person name="Roh H."/>
        </authorList>
    </citation>
    <scope>NUCLEOTIDE SEQUENCE [LARGE SCALE GENOMIC DNA]</scope>
    <source>
        <strain evidence="12">KCOM 1330</strain>
        <strain evidence="19">KCOM 1330 (ChDC F330)</strain>
    </source>
</reference>
<dbReference type="EMBL" id="CP022123">
    <property type="protein sequence ID" value="ASG28677.1"/>
    <property type="molecule type" value="Genomic_DNA"/>
</dbReference>
<evidence type="ECO:0000313" key="8">
    <source>
        <dbReference type="EMBL" id="PGH20548.1"/>
    </source>
</evidence>
<dbReference type="EMBL" id="NIRJ01000001">
    <property type="protein sequence ID" value="PHH96537.1"/>
    <property type="molecule type" value="Genomic_DNA"/>
</dbReference>
<evidence type="ECO:0000313" key="13">
    <source>
        <dbReference type="EMBL" id="PHI17077.1"/>
    </source>
</evidence>
<evidence type="ECO:0000259" key="3">
    <source>
        <dbReference type="PROSITE" id="PS50801"/>
    </source>
</evidence>
<dbReference type="EMBL" id="NIRO01000002">
    <property type="protein sequence ID" value="PHI17077.1"/>
    <property type="molecule type" value="Genomic_DNA"/>
</dbReference>
<dbReference type="STRING" id="76857.RO02_11465"/>
<evidence type="ECO:0000313" key="19">
    <source>
        <dbReference type="Proteomes" id="UP000221852"/>
    </source>
</evidence>
<dbReference type="Proteomes" id="UP000196759">
    <property type="component" value="Chromosome"/>
</dbReference>
<evidence type="ECO:0000313" key="17">
    <source>
        <dbReference type="Proteomes" id="UP000197638"/>
    </source>
</evidence>
<evidence type="ECO:0000313" key="5">
    <source>
        <dbReference type="EMBL" id="ASC03533.1"/>
    </source>
</evidence>
<dbReference type="AlphaFoldDB" id="A0A0D6H281"/>
<evidence type="ECO:0000313" key="7">
    <source>
        <dbReference type="EMBL" id="OWP26244.1"/>
    </source>
</evidence>
<dbReference type="CDD" id="cd07043">
    <property type="entry name" value="STAS_anti-anti-sigma_factors"/>
    <property type="match status" value="1"/>
</dbReference>
<proteinExistence type="inferred from homology"/>
<feature type="domain" description="STAS" evidence="3">
    <location>
        <begin position="5"/>
        <end position="114"/>
    </location>
</feature>
<dbReference type="EMBL" id="CP021934">
    <property type="protein sequence ID" value="ASC03533.1"/>
    <property type="molecule type" value="Genomic_DNA"/>
</dbReference>
<evidence type="ECO:0000313" key="14">
    <source>
        <dbReference type="Proteomes" id="UP000067061"/>
    </source>
</evidence>
<dbReference type="Proteomes" id="UP000224507">
    <property type="component" value="Unassembled WGS sequence"/>
</dbReference>
<dbReference type="RefSeq" id="WP_005894581.1">
    <property type="nucleotide sequence ID" value="NZ_CP013121.1"/>
</dbReference>
<dbReference type="EMBL" id="NIRN01000001">
    <property type="protein sequence ID" value="PHI07547.1"/>
    <property type="molecule type" value="Genomic_DNA"/>
</dbReference>
<reference evidence="4 14" key="1">
    <citation type="submission" date="2015-11" db="EMBL/GenBank/DDBJ databases">
        <authorList>
            <person name="Kook J.-K."/>
            <person name="Park S.-N."/>
            <person name="Lim Y.K."/>
            <person name="Jo E."/>
        </authorList>
    </citation>
    <scope>NUCLEOTIDE SEQUENCE [LARGE SCALE GENOMIC DNA]</scope>
    <source>
        <strain evidence="4 14">ChDC F306</strain>
    </source>
</reference>
<dbReference type="Proteomes" id="UP000197470">
    <property type="component" value="Unassembled WGS sequence"/>
</dbReference>
<dbReference type="Proteomes" id="UP000197638">
    <property type="component" value="Chromosome"/>
</dbReference>
<dbReference type="Pfam" id="PF01740">
    <property type="entry name" value="STAS"/>
    <property type="match status" value="1"/>
</dbReference>
<evidence type="ECO:0000313" key="23">
    <source>
        <dbReference type="Proteomes" id="UP000225199"/>
    </source>
</evidence>
<dbReference type="InterPro" id="IPR003658">
    <property type="entry name" value="Anti-sigma_ant"/>
</dbReference>
<dbReference type="Proteomes" id="UP000067061">
    <property type="component" value="Chromosome"/>
</dbReference>
<evidence type="ECO:0000313" key="15">
    <source>
        <dbReference type="Proteomes" id="UP000196759"/>
    </source>
</evidence>
<evidence type="ECO:0000313" key="12">
    <source>
        <dbReference type="EMBL" id="PHI13087.1"/>
    </source>
</evidence>
<keyword evidence="15" id="KW-1185">Reference proteome</keyword>
<evidence type="ECO:0000256" key="1">
    <source>
        <dbReference type="ARBA" id="ARBA00009013"/>
    </source>
</evidence>
<dbReference type="PANTHER" id="PTHR33495">
    <property type="entry name" value="ANTI-SIGMA FACTOR ANTAGONIST TM_1081-RELATED-RELATED"/>
    <property type="match status" value="1"/>
</dbReference>
<dbReference type="GO" id="GO:0043856">
    <property type="term" value="F:anti-sigma factor antagonist activity"/>
    <property type="evidence" value="ECO:0007669"/>
    <property type="project" value="InterPro"/>
</dbReference>
<name>A0A0D6H281_FUSNP</name>
<evidence type="ECO:0000313" key="22">
    <source>
        <dbReference type="Proteomes" id="UP000224507"/>
    </source>
</evidence>